<keyword evidence="1" id="KW-0812">Transmembrane</keyword>
<dbReference type="AlphaFoldDB" id="A0AAN1BEV2"/>
<dbReference type="Proteomes" id="UP000194159">
    <property type="component" value="Chromosome"/>
</dbReference>
<evidence type="ECO:0000313" key="3">
    <source>
        <dbReference type="Proteomes" id="UP000194159"/>
    </source>
</evidence>
<organism evidence="2 3">
    <name type="scientific">Rhizobium etli</name>
    <dbReference type="NCBI Taxonomy" id="29449"/>
    <lineage>
        <taxon>Bacteria</taxon>
        <taxon>Pseudomonadati</taxon>
        <taxon>Pseudomonadota</taxon>
        <taxon>Alphaproteobacteria</taxon>
        <taxon>Hyphomicrobiales</taxon>
        <taxon>Rhizobiaceae</taxon>
        <taxon>Rhizobium/Agrobacterium group</taxon>
        <taxon>Rhizobium</taxon>
    </lineage>
</organism>
<dbReference type="EMBL" id="CP020906">
    <property type="protein sequence ID" value="ARQ09697.1"/>
    <property type="molecule type" value="Genomic_DNA"/>
</dbReference>
<reference evidence="2 3" key="1">
    <citation type="submission" date="2017-04" db="EMBL/GenBank/DDBJ databases">
        <title>Complete genome sequences of Rhizobium genomic linages associated to common bean (phaseolus vulgaris).</title>
        <authorList>
            <person name="Santamaria R.I."/>
            <person name="Bustos P."/>
            <person name="Perez-Carrascal O."/>
            <person name="Martinez-Flores I."/>
            <person name="Juarez S."/>
            <person name="Lozano L."/>
            <person name="Miranda F."/>
            <person name="Vinuesa P."/>
            <person name="Martinez-Romero E."/>
            <person name="Cevallos M.A."/>
            <person name="Romero D."/>
            <person name="Davila G."/>
            <person name="Gonzalez V."/>
        </authorList>
    </citation>
    <scope>NUCLEOTIDE SEQUENCE [LARGE SCALE GENOMIC DNA]</scope>
    <source>
        <strain evidence="2 3">NXC12</strain>
    </source>
</reference>
<proteinExistence type="predicted"/>
<keyword evidence="1" id="KW-0472">Membrane</keyword>
<evidence type="ECO:0000256" key="1">
    <source>
        <dbReference type="SAM" id="Phobius"/>
    </source>
</evidence>
<dbReference type="Gene3D" id="3.40.50.300">
    <property type="entry name" value="P-loop containing nucleotide triphosphate hydrolases"/>
    <property type="match status" value="1"/>
</dbReference>
<dbReference type="InterPro" id="IPR027417">
    <property type="entry name" value="P-loop_NTPase"/>
</dbReference>
<gene>
    <name evidence="2" type="ORF">NXC12_CH01632</name>
</gene>
<feature type="transmembrane region" description="Helical" evidence="1">
    <location>
        <begin position="12"/>
        <end position="32"/>
    </location>
</feature>
<evidence type="ECO:0000313" key="2">
    <source>
        <dbReference type="EMBL" id="ARQ09697.1"/>
    </source>
</evidence>
<sequence length="195" mass="21816">MSARRPLEYDRRHLLLAAVDGAIMPFVILTGASGAGKTTIAEAVERLHGQEIDVFYKDRIGVPPVQEMVHQFGSVEGWQRAAIFGWMARLSPLLTKGRSVLFEGQARFSFLAEAAERAGIGLHSCILIDCDDDTRARRLSIDRGQPELANPDMMNWAAFLRHEAAAYECKILDTSNLTLEQGIERVLRELRRQPV</sequence>
<dbReference type="Pfam" id="PF13238">
    <property type="entry name" value="AAA_18"/>
    <property type="match status" value="1"/>
</dbReference>
<keyword evidence="1" id="KW-1133">Transmembrane helix</keyword>
<protein>
    <submittedName>
        <fullName evidence="2">AAA domain-containing protein</fullName>
    </submittedName>
</protein>
<name>A0AAN1BEV2_RHIET</name>
<accession>A0AAN1BEV2</accession>
<dbReference type="SUPFAM" id="SSF52540">
    <property type="entry name" value="P-loop containing nucleoside triphosphate hydrolases"/>
    <property type="match status" value="1"/>
</dbReference>